<keyword evidence="2" id="KW-0472">Membrane</keyword>
<evidence type="ECO:0000256" key="1">
    <source>
        <dbReference type="SAM" id="MobiDB-lite"/>
    </source>
</evidence>
<organism evidence="3">
    <name type="scientific">Cladocopium goreaui</name>
    <dbReference type="NCBI Taxonomy" id="2562237"/>
    <lineage>
        <taxon>Eukaryota</taxon>
        <taxon>Sar</taxon>
        <taxon>Alveolata</taxon>
        <taxon>Dinophyceae</taxon>
        <taxon>Suessiales</taxon>
        <taxon>Symbiodiniaceae</taxon>
        <taxon>Cladocopium</taxon>
    </lineage>
</organism>
<reference evidence="4" key="2">
    <citation type="submission" date="2024-04" db="EMBL/GenBank/DDBJ databases">
        <authorList>
            <person name="Chen Y."/>
            <person name="Shah S."/>
            <person name="Dougan E. K."/>
            <person name="Thang M."/>
            <person name="Chan C."/>
        </authorList>
    </citation>
    <scope>NUCLEOTIDE SEQUENCE [LARGE SCALE GENOMIC DNA]</scope>
</reference>
<dbReference type="EMBL" id="CAMXCT030000410">
    <property type="protein sequence ID" value="CAL4765734.1"/>
    <property type="molecule type" value="Genomic_DNA"/>
</dbReference>
<dbReference type="EMBL" id="CAMXCT010000410">
    <property type="protein sequence ID" value="CAI3978422.1"/>
    <property type="molecule type" value="Genomic_DNA"/>
</dbReference>
<accession>A0A9P1BRU2</accession>
<feature type="transmembrane region" description="Helical" evidence="2">
    <location>
        <begin position="107"/>
        <end position="133"/>
    </location>
</feature>
<dbReference type="PANTHER" id="PTHR20992:SF9">
    <property type="entry name" value="AT15442P-RELATED"/>
    <property type="match status" value="1"/>
</dbReference>
<feature type="compositionally biased region" description="Basic and acidic residues" evidence="1">
    <location>
        <begin position="471"/>
        <end position="480"/>
    </location>
</feature>
<name>A0A9P1BRU2_9DINO</name>
<feature type="region of interest" description="Disordered" evidence="1">
    <location>
        <begin position="449"/>
        <end position="482"/>
    </location>
</feature>
<dbReference type="InterPro" id="IPR005240">
    <property type="entry name" value="DUF389"/>
</dbReference>
<evidence type="ECO:0000313" key="4">
    <source>
        <dbReference type="EMBL" id="CAL1131797.1"/>
    </source>
</evidence>
<dbReference type="OrthoDB" id="435918at2759"/>
<dbReference type="AlphaFoldDB" id="A0A9P1BRU2"/>
<dbReference type="EMBL" id="CAMXCT020000410">
    <property type="protein sequence ID" value="CAL1131797.1"/>
    <property type="molecule type" value="Genomic_DNA"/>
</dbReference>
<feature type="region of interest" description="Disordered" evidence="1">
    <location>
        <begin position="576"/>
        <end position="611"/>
    </location>
</feature>
<keyword evidence="5" id="KW-1185">Reference proteome</keyword>
<evidence type="ECO:0000313" key="5">
    <source>
        <dbReference type="Proteomes" id="UP001152797"/>
    </source>
</evidence>
<sequence>MARHFEVSSGERIVLDGERRRGERLHTISIKIRPQHLTSLIKVAKRFRISEDFGSIDVFEVRCTTELPPDPSTFAASNCWGRCRRRWKQFNSTALDRMSTLEIHSAIVAQSFLSFNHLACIIIASAMAGIGLITDSSVFVLAAFFVSPLMQMVLATVWGLTVSDYVLAWRGCRNMLLGAQGTEAGHPARILGLEVTELGTGGVLPGMGSLAILPRDRHLERCDTLAGAEAFHTRVERAGCRDTMVRLVHPARGAHQGQRNGPAGPGGQPAGTGRKRALGTVRGDHKFLRDTLVPLFRPQHGKMRPSLVLVSVVPVLPYEARYQGQKHEDSETESEAELGPTGLHCQADQVALDNYGKVVPLAAGPCRDVARGCPVVLLQADRSNSCLDGLPTTEGGDPCFHACEYHRSMYQGSLLGRACAVKGCLQPVTGTRKGVNFCKLHGATEEKPRAKTAPRACEASPPQVDTGQRSETARQPERPEVNAMQGAVADRADLAELLAEEAYQALSARNPGDGKWKHPGFQDSLTSLAKAYVQQHKDLETRESPAWRALNRLAHPPAVCQEPAYDPVTRMLEATLERPTEEEKSDTPAPRLGRPASAPASHFPGPRTSGELAASLFRPKSEIDSALPRPRLVSSPGAVGTFPGMSGPAGFGGIQGLHAFRPFHAGAYTDPGPPALDETSKALQTIAKVMAAKEDPAAQDRGKLSSIGRTEERMLYLARGCDTLTVHLGEATVGKELYHALKSVATQNRPLLREISFPVNITNRIAFGAASLSFGGKGNPPDYCLTVADFAQTSEEEFDIV</sequence>
<protein>
    <submittedName>
        <fullName evidence="3">Uncharacterized protein</fullName>
    </submittedName>
</protein>
<dbReference type="PANTHER" id="PTHR20992">
    <property type="entry name" value="AT15442P-RELATED"/>
    <property type="match status" value="1"/>
</dbReference>
<dbReference type="Proteomes" id="UP001152797">
    <property type="component" value="Unassembled WGS sequence"/>
</dbReference>
<comment type="caution">
    <text evidence="3">The sequence shown here is derived from an EMBL/GenBank/DDBJ whole genome shotgun (WGS) entry which is preliminary data.</text>
</comment>
<evidence type="ECO:0000313" key="3">
    <source>
        <dbReference type="EMBL" id="CAI3978422.1"/>
    </source>
</evidence>
<feature type="compositionally biased region" description="Basic and acidic residues" evidence="1">
    <location>
        <begin position="576"/>
        <end position="586"/>
    </location>
</feature>
<keyword evidence="2" id="KW-1133">Transmembrane helix</keyword>
<reference evidence="3" key="1">
    <citation type="submission" date="2022-10" db="EMBL/GenBank/DDBJ databases">
        <authorList>
            <person name="Chen Y."/>
            <person name="Dougan E. K."/>
            <person name="Chan C."/>
            <person name="Rhodes N."/>
            <person name="Thang M."/>
        </authorList>
    </citation>
    <scope>NUCLEOTIDE SEQUENCE</scope>
</reference>
<proteinExistence type="predicted"/>
<gene>
    <name evidence="3" type="ORF">C1SCF055_LOCUS6475</name>
</gene>
<evidence type="ECO:0000256" key="2">
    <source>
        <dbReference type="SAM" id="Phobius"/>
    </source>
</evidence>
<feature type="transmembrane region" description="Helical" evidence="2">
    <location>
        <begin position="139"/>
        <end position="167"/>
    </location>
</feature>
<feature type="region of interest" description="Disordered" evidence="1">
    <location>
        <begin position="251"/>
        <end position="276"/>
    </location>
</feature>
<keyword evidence="2" id="KW-0812">Transmembrane</keyword>